<dbReference type="RefSeq" id="WP_338822819.1">
    <property type="nucleotide sequence ID" value="NZ_CP148067.1"/>
</dbReference>
<keyword evidence="1" id="KW-0812">Transmembrane</keyword>
<evidence type="ECO:0000256" key="1">
    <source>
        <dbReference type="SAM" id="Phobius"/>
    </source>
</evidence>
<gene>
    <name evidence="2" type="ORF">WG617_00930</name>
</gene>
<proteinExistence type="predicted"/>
<accession>A0ABZ2RS15</accession>
<organism evidence="2 3">
    <name type="scientific">Mycoplasmopsis felifaucium</name>
    <dbReference type="NCBI Taxonomy" id="35768"/>
    <lineage>
        <taxon>Bacteria</taxon>
        <taxon>Bacillati</taxon>
        <taxon>Mycoplasmatota</taxon>
        <taxon>Mycoplasmoidales</taxon>
        <taxon>Metamycoplasmataceae</taxon>
        <taxon>Mycoplasmopsis</taxon>
    </lineage>
</organism>
<feature type="transmembrane region" description="Helical" evidence="1">
    <location>
        <begin position="38"/>
        <end position="55"/>
    </location>
</feature>
<keyword evidence="1" id="KW-0472">Membrane</keyword>
<dbReference type="Proteomes" id="UP001477443">
    <property type="component" value="Chromosome"/>
</dbReference>
<dbReference type="EMBL" id="CP148067">
    <property type="protein sequence ID" value="WXL29200.1"/>
    <property type="molecule type" value="Genomic_DNA"/>
</dbReference>
<feature type="transmembrane region" description="Helical" evidence="1">
    <location>
        <begin position="12"/>
        <end position="32"/>
    </location>
</feature>
<evidence type="ECO:0000313" key="2">
    <source>
        <dbReference type="EMBL" id="WXL29200.1"/>
    </source>
</evidence>
<keyword evidence="1" id="KW-1133">Transmembrane helix</keyword>
<keyword evidence="3" id="KW-1185">Reference proteome</keyword>
<name>A0ABZ2RS15_9BACT</name>
<protein>
    <submittedName>
        <fullName evidence="2">Uncharacterized protein</fullName>
    </submittedName>
</protein>
<evidence type="ECO:0000313" key="3">
    <source>
        <dbReference type="Proteomes" id="UP001477443"/>
    </source>
</evidence>
<sequence length="61" mass="7136">MADTNEIKLVAVKIELVAITVPASIFIFFEAILSPYNLYINKVYYFFFFFVLTQNHKKIQA</sequence>
<reference evidence="2" key="1">
    <citation type="submission" date="2024-03" db="EMBL/GenBank/DDBJ databases">
        <title>Complete genome sequence of Mycoplasma felifaucium Z921 isolated from the trachea of a cheetah.</title>
        <authorList>
            <person name="Spergser J."/>
        </authorList>
    </citation>
    <scope>NUCLEOTIDE SEQUENCE [LARGE SCALE GENOMIC DNA]</scope>
    <source>
        <strain evidence="2">Z921</strain>
    </source>
</reference>